<evidence type="ECO:0000313" key="3">
    <source>
        <dbReference type="Proteomes" id="UP000077069"/>
    </source>
</evidence>
<protein>
    <submittedName>
        <fullName evidence="2">Uncharacterized protein</fullName>
    </submittedName>
</protein>
<dbReference type="AlphaFoldDB" id="A0A177CTA4"/>
<organism evidence="2 3">
    <name type="scientific">Paraphaeosphaeria sporulosa</name>
    <dbReference type="NCBI Taxonomy" id="1460663"/>
    <lineage>
        <taxon>Eukaryota</taxon>
        <taxon>Fungi</taxon>
        <taxon>Dikarya</taxon>
        <taxon>Ascomycota</taxon>
        <taxon>Pezizomycotina</taxon>
        <taxon>Dothideomycetes</taxon>
        <taxon>Pleosporomycetidae</taxon>
        <taxon>Pleosporales</taxon>
        <taxon>Massarineae</taxon>
        <taxon>Didymosphaeriaceae</taxon>
        <taxon>Paraphaeosphaeria</taxon>
    </lineage>
</organism>
<proteinExistence type="predicted"/>
<keyword evidence="1" id="KW-0732">Signal</keyword>
<sequence length="189" mass="21059">MKFTATATTLAAFSLLRLASANFDLYAVLDTTVVPDENPEPAIDEWRVFEAEPDCDDAKNAANWNDSDDVSVLQKNVSGDKQGVVFEGDKDPQDPGKATRVEMNFHDTDPVYHFTIYKDRNYDMIGLDGNTYGNCIPFPGDDFQCNYPLPLGVQTLSGARYFRCLTDITAQQLNEANNKKRGVKVAVKF</sequence>
<dbReference type="Proteomes" id="UP000077069">
    <property type="component" value="Unassembled WGS sequence"/>
</dbReference>
<feature type="chain" id="PRO_5008058581" evidence="1">
    <location>
        <begin position="22"/>
        <end position="189"/>
    </location>
</feature>
<dbReference type="RefSeq" id="XP_018040495.1">
    <property type="nucleotide sequence ID" value="XM_018182538.1"/>
</dbReference>
<dbReference type="GeneID" id="28766024"/>
<dbReference type="EMBL" id="KV441549">
    <property type="protein sequence ID" value="OAG10130.1"/>
    <property type="molecule type" value="Genomic_DNA"/>
</dbReference>
<name>A0A177CTA4_9PLEO</name>
<dbReference type="InParanoid" id="A0A177CTA4"/>
<feature type="signal peptide" evidence="1">
    <location>
        <begin position="1"/>
        <end position="21"/>
    </location>
</feature>
<reference evidence="2 3" key="1">
    <citation type="submission" date="2016-05" db="EMBL/GenBank/DDBJ databases">
        <title>Comparative analysis of secretome profiles of manganese(II)-oxidizing ascomycete fungi.</title>
        <authorList>
            <consortium name="DOE Joint Genome Institute"/>
            <person name="Zeiner C.A."/>
            <person name="Purvine S.O."/>
            <person name="Zink E.M."/>
            <person name="Wu S."/>
            <person name="Pasa-Tolic L."/>
            <person name="Chaput D.L."/>
            <person name="Haridas S."/>
            <person name="Grigoriev I.V."/>
            <person name="Santelli C.M."/>
            <person name="Hansel C.M."/>
        </authorList>
    </citation>
    <scope>NUCLEOTIDE SEQUENCE [LARGE SCALE GENOMIC DNA]</scope>
    <source>
        <strain evidence="2 3">AP3s5-JAC2a</strain>
    </source>
</reference>
<dbReference type="OrthoDB" id="3770142at2759"/>
<accession>A0A177CTA4</accession>
<keyword evidence="3" id="KW-1185">Reference proteome</keyword>
<evidence type="ECO:0000313" key="2">
    <source>
        <dbReference type="EMBL" id="OAG10130.1"/>
    </source>
</evidence>
<evidence type="ECO:0000256" key="1">
    <source>
        <dbReference type="SAM" id="SignalP"/>
    </source>
</evidence>
<gene>
    <name evidence="2" type="ORF">CC84DRAFT_1213492</name>
</gene>